<sequence>MELSPSVGSILFLFTPPPHRPPAFLRTRPRLCRQFNGESPAKLSASSTSPSHYSTAHGYRPVDDARRSSRLAQTSQYHANNAGLAFPAEPKYRALTLRNRVTQQILVFINRASVRFSAPPLLPDGLGELHVFFLLSAHLKTEFCLSNARRRRRHRYQNPTRRSSSFCRTQPLPTAHHGPSLPQETCFMAMGLLTAGARELNFESGPFGDSRGLSGPCFGAAVSFLIHRETMRFCPAASGEQLWTQACVGRSALALRFPPLGPSWLLFKCLARRLVDGHIVLVRRRSAVVDAVVCKDFAPRRAANSLGLRPSLASARCRCRSSTVLILFPQRRRAASGKSPRRQGCVVVVSWGPFQGFCPAASGAQLGLQTYVDGDPPSRCFSEHSLRPSFPLQVNPALGKAPSLLGTLQR</sequence>
<keyword evidence="3" id="KW-1185">Reference proteome</keyword>
<feature type="region of interest" description="Disordered" evidence="1">
    <location>
        <begin position="152"/>
        <end position="179"/>
    </location>
</feature>
<reference evidence="2" key="1">
    <citation type="submission" date="2014-09" db="EMBL/GenBank/DDBJ databases">
        <title>Genome sequence of the luminous mushroom Mycena chlorophos for searching fungal bioluminescence genes.</title>
        <authorList>
            <person name="Tanaka Y."/>
            <person name="Kasuga D."/>
            <person name="Oba Y."/>
            <person name="Hase S."/>
            <person name="Sato K."/>
            <person name="Oba Y."/>
            <person name="Sakakibara Y."/>
        </authorList>
    </citation>
    <scope>NUCLEOTIDE SEQUENCE</scope>
</reference>
<protein>
    <submittedName>
        <fullName evidence="2">Uncharacterized protein</fullName>
    </submittedName>
</protein>
<proteinExistence type="predicted"/>
<accession>A0ABQ0L475</accession>
<name>A0ABQ0L475_MYCCL</name>
<feature type="compositionally biased region" description="Low complexity" evidence="1">
    <location>
        <begin position="44"/>
        <end position="57"/>
    </location>
</feature>
<dbReference type="EMBL" id="DF842009">
    <property type="protein sequence ID" value="GAT45940.1"/>
    <property type="molecule type" value="Genomic_DNA"/>
</dbReference>
<evidence type="ECO:0000313" key="2">
    <source>
        <dbReference type="EMBL" id="GAT45940.1"/>
    </source>
</evidence>
<feature type="compositionally biased region" description="Polar residues" evidence="1">
    <location>
        <begin position="163"/>
        <end position="172"/>
    </location>
</feature>
<organism evidence="2 3">
    <name type="scientific">Mycena chlorophos</name>
    <name type="common">Agaric fungus</name>
    <name type="synonym">Agaricus chlorophos</name>
    <dbReference type="NCBI Taxonomy" id="658473"/>
    <lineage>
        <taxon>Eukaryota</taxon>
        <taxon>Fungi</taxon>
        <taxon>Dikarya</taxon>
        <taxon>Basidiomycota</taxon>
        <taxon>Agaricomycotina</taxon>
        <taxon>Agaricomycetes</taxon>
        <taxon>Agaricomycetidae</taxon>
        <taxon>Agaricales</taxon>
        <taxon>Marasmiineae</taxon>
        <taxon>Mycenaceae</taxon>
        <taxon>Mycena</taxon>
    </lineage>
</organism>
<evidence type="ECO:0000313" key="3">
    <source>
        <dbReference type="Proteomes" id="UP000815677"/>
    </source>
</evidence>
<feature type="region of interest" description="Disordered" evidence="1">
    <location>
        <begin position="38"/>
        <end position="70"/>
    </location>
</feature>
<evidence type="ECO:0000256" key="1">
    <source>
        <dbReference type="SAM" id="MobiDB-lite"/>
    </source>
</evidence>
<dbReference type="Proteomes" id="UP000815677">
    <property type="component" value="Unassembled WGS sequence"/>
</dbReference>
<gene>
    <name evidence="2" type="ORF">MCHLO_03488</name>
</gene>